<dbReference type="InterPro" id="IPR003646">
    <property type="entry name" value="SH3-like_bac-type"/>
</dbReference>
<proteinExistence type="predicted"/>
<reference evidence="4 5" key="1">
    <citation type="submission" date="2019-03" db="EMBL/GenBank/DDBJ databases">
        <title>Genomic Encyclopedia of Type Strains, Phase IV (KMG-IV): sequencing the most valuable type-strain genomes for metagenomic binning, comparative biology and taxonomic classification.</title>
        <authorList>
            <person name="Goeker M."/>
        </authorList>
    </citation>
    <scope>NUCLEOTIDE SEQUENCE [LARGE SCALE GENOMIC DNA]</scope>
    <source>
        <strain evidence="4 5">DSM 24984</strain>
    </source>
</reference>
<dbReference type="Gene3D" id="2.30.30.40">
    <property type="entry name" value="SH3 Domains"/>
    <property type="match status" value="1"/>
</dbReference>
<organism evidence="4 5">
    <name type="scientific">Seleniivibrio woodruffii</name>
    <dbReference type="NCBI Taxonomy" id="1078050"/>
    <lineage>
        <taxon>Bacteria</taxon>
        <taxon>Pseudomonadati</taxon>
        <taxon>Deferribacterota</taxon>
        <taxon>Deferribacteres</taxon>
        <taxon>Deferribacterales</taxon>
        <taxon>Geovibrionaceae</taxon>
        <taxon>Seleniivibrio</taxon>
    </lineage>
</organism>
<evidence type="ECO:0000313" key="5">
    <source>
        <dbReference type="Proteomes" id="UP000294614"/>
    </source>
</evidence>
<dbReference type="SMART" id="SM00287">
    <property type="entry name" value="SH3b"/>
    <property type="match status" value="1"/>
</dbReference>
<comment type="caution">
    <text evidence="4">The sequence shown here is derived from an EMBL/GenBank/DDBJ whole genome shotgun (WGS) entry which is preliminary data.</text>
</comment>
<dbReference type="AlphaFoldDB" id="A0A4R1KC41"/>
<accession>A0A4R1KC41</accession>
<keyword evidence="2" id="KW-0732">Signal</keyword>
<dbReference type="OrthoDB" id="9798935at2"/>
<feature type="compositionally biased region" description="Basic and acidic residues" evidence="1">
    <location>
        <begin position="85"/>
        <end position="101"/>
    </location>
</feature>
<gene>
    <name evidence="4" type="ORF">C8D98_0595</name>
</gene>
<feature type="region of interest" description="Disordered" evidence="1">
    <location>
        <begin position="81"/>
        <end position="101"/>
    </location>
</feature>
<keyword evidence="5" id="KW-1185">Reference proteome</keyword>
<feature type="chain" id="PRO_5020995528" evidence="2">
    <location>
        <begin position="23"/>
        <end position="250"/>
    </location>
</feature>
<sequence length="250" mass="27370">MFNKTVIILTLLFVLLCGSAFAKATYGSVTSSKLNIYAKASSKSEVVGLLGRGSSVEILSTRSGWHKIKLLEGGTGYVKASGVRTSKDKPKETEEKAKTGDTGKDIDRILDKFNSTVEKSNFAKKEKVYPKLKLISAKGSQEVVLRYSAVDENGDEIPSLKKNPLAKNMRELISLIFRKMIVTSAPEYKITVMVPSYGMGGKVAGEAVYADLVMKPSAQELLEIKEGTTSLWTVVRSTRKLGDVFAEYPR</sequence>
<evidence type="ECO:0000313" key="4">
    <source>
        <dbReference type="EMBL" id="TCK62085.1"/>
    </source>
</evidence>
<evidence type="ECO:0000259" key="3">
    <source>
        <dbReference type="PROSITE" id="PS51781"/>
    </source>
</evidence>
<evidence type="ECO:0000256" key="2">
    <source>
        <dbReference type="SAM" id="SignalP"/>
    </source>
</evidence>
<dbReference type="Proteomes" id="UP000294614">
    <property type="component" value="Unassembled WGS sequence"/>
</dbReference>
<dbReference type="RefSeq" id="WP_132871866.1">
    <property type="nucleotide sequence ID" value="NZ_JBLJBI010000104.1"/>
</dbReference>
<dbReference type="EMBL" id="SMGG01000003">
    <property type="protein sequence ID" value="TCK62085.1"/>
    <property type="molecule type" value="Genomic_DNA"/>
</dbReference>
<evidence type="ECO:0000256" key="1">
    <source>
        <dbReference type="SAM" id="MobiDB-lite"/>
    </source>
</evidence>
<name>A0A4R1KC41_9BACT</name>
<dbReference type="Pfam" id="PF08239">
    <property type="entry name" value="SH3_3"/>
    <property type="match status" value="1"/>
</dbReference>
<feature type="signal peptide" evidence="2">
    <location>
        <begin position="1"/>
        <end position="22"/>
    </location>
</feature>
<feature type="domain" description="SH3b" evidence="3">
    <location>
        <begin position="24"/>
        <end position="87"/>
    </location>
</feature>
<protein>
    <submittedName>
        <fullName evidence="4">SH3 domain-containing protein</fullName>
    </submittedName>
</protein>
<dbReference type="PROSITE" id="PS51781">
    <property type="entry name" value="SH3B"/>
    <property type="match status" value="1"/>
</dbReference>